<dbReference type="EMBL" id="ABFX02000003">
    <property type="protein sequence ID" value="EDS19714.1"/>
    <property type="molecule type" value="Genomic_DNA"/>
</dbReference>
<dbReference type="HOGENOM" id="CLU_3061429_0_0_9"/>
<sequence>MGIYLKITISSKDDNKIENYNGHNFVRLQLLYMVKLMAIIKIKMNKKSLRMQV</sequence>
<dbReference type="Proteomes" id="UP000005798">
    <property type="component" value="Unassembled WGS sequence"/>
</dbReference>
<reference evidence="1" key="2">
    <citation type="submission" date="2014-06" db="EMBL/GenBank/DDBJ databases">
        <title>Draft genome sequence of Clostridium ramosum(DSM 1402).</title>
        <authorList>
            <person name="Sudarsanam P."/>
            <person name="Ley R."/>
            <person name="Guruge J."/>
            <person name="Turnbaugh P.J."/>
            <person name="Mahowald M."/>
            <person name="Liep D."/>
            <person name="Gordon J."/>
        </authorList>
    </citation>
    <scope>NUCLEOTIDE SEQUENCE</scope>
    <source>
        <strain evidence="1">DSM 1402</strain>
    </source>
</reference>
<accession>B0N1T7</accession>
<comment type="caution">
    <text evidence="1">The sequence shown here is derived from an EMBL/GenBank/DDBJ whole genome shotgun (WGS) entry which is preliminary data.</text>
</comment>
<gene>
    <name evidence="1" type="ORF">CLORAM_00589</name>
</gene>
<evidence type="ECO:0000313" key="1">
    <source>
        <dbReference type="EMBL" id="EDS19714.1"/>
    </source>
</evidence>
<reference evidence="1" key="1">
    <citation type="submission" date="2007-11" db="EMBL/GenBank/DDBJ databases">
        <authorList>
            <person name="Fulton L."/>
            <person name="Clifton S."/>
            <person name="Fulton B."/>
            <person name="Xu J."/>
            <person name="Minx P."/>
            <person name="Pepin K.H."/>
            <person name="Johnson M."/>
            <person name="Thiruvilangam P."/>
            <person name="Bhonagiri V."/>
            <person name="Nash W.E."/>
            <person name="Mardis E.R."/>
            <person name="Wilson R.K."/>
        </authorList>
    </citation>
    <scope>NUCLEOTIDE SEQUENCE [LARGE SCALE GENOMIC DNA]</scope>
    <source>
        <strain evidence="1">DSM 1402</strain>
    </source>
</reference>
<name>B0N1T7_9FIRM</name>
<dbReference type="AlphaFoldDB" id="B0N1T7"/>
<evidence type="ECO:0000313" key="2">
    <source>
        <dbReference type="Proteomes" id="UP000005798"/>
    </source>
</evidence>
<protein>
    <submittedName>
        <fullName evidence="1">Uncharacterized protein</fullName>
    </submittedName>
</protein>
<keyword evidence="2" id="KW-1185">Reference proteome</keyword>
<proteinExistence type="predicted"/>
<organism evidence="1 2">
    <name type="scientific">Thomasclavelia ramosa DSM 1402</name>
    <dbReference type="NCBI Taxonomy" id="445974"/>
    <lineage>
        <taxon>Bacteria</taxon>
        <taxon>Bacillati</taxon>
        <taxon>Bacillota</taxon>
        <taxon>Erysipelotrichia</taxon>
        <taxon>Erysipelotrichales</taxon>
        <taxon>Coprobacillaceae</taxon>
        <taxon>Thomasclavelia</taxon>
    </lineage>
</organism>